<reference evidence="2 3" key="1">
    <citation type="submission" date="2018-08" db="EMBL/GenBank/DDBJ databases">
        <title>A genome reference for cultivated species of the human gut microbiota.</title>
        <authorList>
            <person name="Zou Y."/>
            <person name="Xue W."/>
            <person name="Luo G."/>
        </authorList>
    </citation>
    <scope>NUCLEOTIDE SEQUENCE [LARGE SCALE GENOMIC DNA]</scope>
    <source>
        <strain evidence="2 3">AF36-11AT</strain>
    </source>
</reference>
<feature type="transmembrane region" description="Helical" evidence="1">
    <location>
        <begin position="190"/>
        <end position="210"/>
    </location>
</feature>
<accession>A0A3E2T4J1</accession>
<dbReference type="AlphaFoldDB" id="A0A3E2T4J1"/>
<evidence type="ECO:0000256" key="1">
    <source>
        <dbReference type="SAM" id="Phobius"/>
    </source>
</evidence>
<keyword evidence="1" id="KW-0472">Membrane</keyword>
<comment type="caution">
    <text evidence="2">The sequence shown here is derived from an EMBL/GenBank/DDBJ whole genome shotgun (WGS) entry which is preliminary data.</text>
</comment>
<protein>
    <recommendedName>
        <fullName evidence="4">DUF1129 domain-containing protein</fullName>
    </recommendedName>
</protein>
<evidence type="ECO:0000313" key="3">
    <source>
        <dbReference type="Proteomes" id="UP000261140"/>
    </source>
</evidence>
<feature type="transmembrane region" description="Helical" evidence="1">
    <location>
        <begin position="117"/>
        <end position="140"/>
    </location>
</feature>
<evidence type="ECO:0000313" key="2">
    <source>
        <dbReference type="EMBL" id="RGB68658.1"/>
    </source>
</evidence>
<keyword evidence="1" id="KW-0812">Transmembrane</keyword>
<dbReference type="RefSeq" id="WP_117506167.1">
    <property type="nucleotide sequence ID" value="NZ_QVEQ01000015.1"/>
</dbReference>
<name>A0A3E2T4J1_9FIRM</name>
<feature type="transmembrane region" description="Helical" evidence="1">
    <location>
        <begin position="90"/>
        <end position="111"/>
    </location>
</feature>
<keyword evidence="1" id="KW-1133">Transmembrane helix</keyword>
<proteinExistence type="predicted"/>
<dbReference type="EMBL" id="QVEQ01000015">
    <property type="protein sequence ID" value="RGB68658.1"/>
    <property type="molecule type" value="Genomic_DNA"/>
</dbReference>
<gene>
    <name evidence="2" type="ORF">DWZ89_12400</name>
</gene>
<evidence type="ECO:0008006" key="4">
    <source>
        <dbReference type="Google" id="ProtNLM"/>
    </source>
</evidence>
<dbReference type="SUPFAM" id="SSF158560">
    <property type="entry name" value="BH3980-like"/>
    <property type="match status" value="1"/>
</dbReference>
<feature type="transmembrane region" description="Helical" evidence="1">
    <location>
        <begin position="161"/>
        <end position="184"/>
    </location>
</feature>
<organism evidence="2 3">
    <name type="scientific">Faecalibacterium prausnitzii</name>
    <dbReference type="NCBI Taxonomy" id="853"/>
    <lineage>
        <taxon>Bacteria</taxon>
        <taxon>Bacillati</taxon>
        <taxon>Bacillota</taxon>
        <taxon>Clostridia</taxon>
        <taxon>Eubacteriales</taxon>
        <taxon>Oscillospiraceae</taxon>
        <taxon>Faecalibacterium</taxon>
    </lineage>
</organism>
<dbReference type="Proteomes" id="UP000261140">
    <property type="component" value="Unassembled WGS sequence"/>
</dbReference>
<sequence>MNNYFTLRRANRLRVKLLNSKSQEQIREVIRYLRRTSWDECGVELIYSDLIDMAVQANENGQELFNVIEDAKTFAEEVKPSLKTLRTGDYFWFVAPLYFFFGWGIESLLLYPVVPDWVFELSLGYLMQLVVCITAFCWLFRRMMEQAGFPPSKHRLKYCGWLVLYIAVLYAAGAFFTQIAGAFVLLRLPILPYALFSLLLGAGLYGIKFWKYGKDERLRERI</sequence>